<dbReference type="CDD" id="cd09620">
    <property type="entry name" value="CBM9_like_3"/>
    <property type="match status" value="1"/>
</dbReference>
<comment type="caution">
    <text evidence="2">The sequence shown here is derived from an EMBL/GenBank/DDBJ whole genome shotgun (WGS) entry which is preliminary data.</text>
</comment>
<feature type="transmembrane region" description="Helical" evidence="1">
    <location>
        <begin position="170"/>
        <end position="192"/>
    </location>
</feature>
<proteinExistence type="predicted"/>
<evidence type="ECO:0000256" key="1">
    <source>
        <dbReference type="SAM" id="Phobius"/>
    </source>
</evidence>
<keyword evidence="1" id="KW-0812">Transmembrane</keyword>
<feature type="transmembrane region" description="Helical" evidence="1">
    <location>
        <begin position="84"/>
        <end position="108"/>
    </location>
</feature>
<dbReference type="PANTHER" id="PTHR35532">
    <property type="entry name" value="SIMILAR TO POLYHYDROXYALKANOATE DEPOLYMERASE"/>
    <property type="match status" value="1"/>
</dbReference>
<keyword evidence="1" id="KW-0472">Membrane</keyword>
<protein>
    <recommendedName>
        <fullName evidence="4">Carbohydrate-binding domain-containing protein</fullName>
    </recommendedName>
</protein>
<keyword evidence="3" id="KW-1185">Reference proteome</keyword>
<name>A0AAD5M9K0_PYTIN</name>
<keyword evidence="1" id="KW-1133">Transmembrane helix</keyword>
<evidence type="ECO:0008006" key="4">
    <source>
        <dbReference type="Google" id="ProtNLM"/>
    </source>
</evidence>
<reference evidence="2" key="1">
    <citation type="submission" date="2021-12" db="EMBL/GenBank/DDBJ databases">
        <title>Prjna785345.</title>
        <authorList>
            <person name="Rujirawat T."/>
            <person name="Krajaejun T."/>
        </authorList>
    </citation>
    <scope>NUCLEOTIDE SEQUENCE</scope>
    <source>
        <strain evidence="2">Pi057C3</strain>
    </source>
</reference>
<sequence>MVWITESFDDASQLGASGLRALPLLVLEGCLLAVILWRIGHHVYWRSHPRRVFFHLVLLVSCVLRTIFWVSLGHGATLLAPGIALLWWANSLLLLCTASIIIQWWCAVSVGRVAVRELQRVKRFSLQHPLVVLHAVHLVTSVAGGITLMVRHPRTAASMDHEAHRARLFLRLFHLLNAIIVTIDAVVAFLVSRRLRRRLLSAAMADDMKRKSVIQMTLLITAITASLALQMIVSMPPVIVGLERAFGSLRLSLFCVLAFFVPGLFLSLSFLYIMRRVEQREPVRLVALPTASSLVEFEECAAPSPCMWCEHHRRFHVGQNKWDVAVINNNAASFFSPRTVESSFRSMQSTTVAAGGTFPADLETPIAWSSAADDSPAILGAPPSVGGAMQLSQSGRHARLAMAERNEEWAYMDTLRPPVYVCLRRRQESDGSVDKQEWAHVPWSDPFIDIEGLERKPKEYPSTRVKMMYDDEFLFIGAELMEKKIWGTILQKNATMYHENDFEVFLSPDGSRHNYYELEMNCLNTIWELVLNKPYKDGYSIQNPYNLEHVTTAVYIDGVTNSPLVECTKWCVEVVFRLSELIQFDQKRRRSVQAGDVWRMNFSRVQYELQSVKDDATNGLRYEKIPDQREDNIVWAATGVVDIHRPEKWGYVFFSSSDDEKAGIQELNSAMDNFLCEQIAMERVLDTIYYDQRTHFEKHNFYAGTMEELYGERLDRFPLKSLLGQFNLRAPQVQPSRAGVVVNDRKRSYLPKLDLDDGEEDSADAENSGEDVLNLKALLNPREGSRPCTEYVATVESERQKWSIRHDAKLWQQHA</sequence>
<organism evidence="2 3">
    <name type="scientific">Pythium insidiosum</name>
    <name type="common">Pythiosis disease agent</name>
    <dbReference type="NCBI Taxonomy" id="114742"/>
    <lineage>
        <taxon>Eukaryota</taxon>
        <taxon>Sar</taxon>
        <taxon>Stramenopiles</taxon>
        <taxon>Oomycota</taxon>
        <taxon>Peronosporomycetes</taxon>
        <taxon>Pythiales</taxon>
        <taxon>Pythiaceae</taxon>
        <taxon>Pythium</taxon>
    </lineage>
</organism>
<dbReference type="AlphaFoldDB" id="A0AAD5M9K0"/>
<dbReference type="SUPFAM" id="SSF49344">
    <property type="entry name" value="CBD9-like"/>
    <property type="match status" value="1"/>
</dbReference>
<feature type="transmembrane region" description="Helical" evidence="1">
    <location>
        <begin position="129"/>
        <end position="150"/>
    </location>
</feature>
<gene>
    <name evidence="2" type="ORF">P43SY_008497</name>
</gene>
<accession>A0AAD5M9K0</accession>
<evidence type="ECO:0000313" key="3">
    <source>
        <dbReference type="Proteomes" id="UP001209570"/>
    </source>
</evidence>
<dbReference type="Gene3D" id="2.60.40.1190">
    <property type="match status" value="1"/>
</dbReference>
<evidence type="ECO:0000313" key="2">
    <source>
        <dbReference type="EMBL" id="KAJ0409625.1"/>
    </source>
</evidence>
<feature type="transmembrane region" description="Helical" evidence="1">
    <location>
        <begin position="251"/>
        <end position="274"/>
    </location>
</feature>
<dbReference type="PANTHER" id="PTHR35532:SF5">
    <property type="entry name" value="CARBOHYDRATE-BINDING DOMAIN-CONTAINING PROTEIN"/>
    <property type="match status" value="1"/>
</dbReference>
<feature type="transmembrane region" description="Helical" evidence="1">
    <location>
        <begin position="213"/>
        <end position="239"/>
    </location>
</feature>
<feature type="transmembrane region" description="Helical" evidence="1">
    <location>
        <begin position="52"/>
        <end position="72"/>
    </location>
</feature>
<dbReference type="EMBL" id="JAKCXM010000003">
    <property type="protein sequence ID" value="KAJ0409625.1"/>
    <property type="molecule type" value="Genomic_DNA"/>
</dbReference>
<dbReference type="Proteomes" id="UP001209570">
    <property type="component" value="Unassembled WGS sequence"/>
</dbReference>
<feature type="transmembrane region" description="Helical" evidence="1">
    <location>
        <begin position="20"/>
        <end position="40"/>
    </location>
</feature>